<dbReference type="RefSeq" id="XP_018329912.1">
    <property type="nucleotide sequence ID" value="XM_018474410.1"/>
</dbReference>
<dbReference type="Pfam" id="PF05773">
    <property type="entry name" value="RWD"/>
    <property type="match status" value="1"/>
</dbReference>
<dbReference type="InterPro" id="IPR059181">
    <property type="entry name" value="RWDD2A-B_C"/>
</dbReference>
<dbReference type="PANTHER" id="PTHR15955">
    <property type="entry name" value="RWD DOMAIN CONTAINING PROTEIN 2"/>
    <property type="match status" value="1"/>
</dbReference>
<dbReference type="RefSeq" id="XP_018329913.1">
    <property type="nucleotide sequence ID" value="XM_018474411.2"/>
</dbReference>
<dbReference type="Pfam" id="PF06544">
    <property type="entry name" value="Prp3_C"/>
    <property type="match status" value="1"/>
</dbReference>
<dbReference type="CDD" id="cd23829">
    <property type="entry name" value="RWD_RWDD2"/>
    <property type="match status" value="1"/>
</dbReference>
<protein>
    <submittedName>
        <fullName evidence="3 4">RWD domain-containing protein 2A</fullName>
    </submittedName>
</protein>
<dbReference type="SMART" id="SM00591">
    <property type="entry name" value="RWD"/>
    <property type="match status" value="1"/>
</dbReference>
<name>A0A1W4X1A2_AGRPL</name>
<dbReference type="STRING" id="224129.A0A1W4X1A2"/>
<accession>A0A1W4X1A2</accession>
<reference evidence="3 4" key="1">
    <citation type="submission" date="2025-04" db="UniProtKB">
        <authorList>
            <consortium name="RefSeq"/>
        </authorList>
    </citation>
    <scope>IDENTIFICATION</scope>
    <source>
        <tissue evidence="3 4">Entire body</tissue>
    </source>
</reference>
<dbReference type="RefSeq" id="XP_018329910.1">
    <property type="nucleotide sequence ID" value="XM_018474408.2"/>
</dbReference>
<evidence type="ECO:0000313" key="4">
    <source>
        <dbReference type="RefSeq" id="XP_018329912.1"/>
    </source>
</evidence>
<evidence type="ECO:0000313" key="3">
    <source>
        <dbReference type="RefSeq" id="XP_018329910.1"/>
    </source>
</evidence>
<dbReference type="Proteomes" id="UP000192223">
    <property type="component" value="Unplaced"/>
</dbReference>
<dbReference type="SUPFAM" id="SSF54495">
    <property type="entry name" value="UBC-like"/>
    <property type="match status" value="1"/>
</dbReference>
<evidence type="ECO:0000313" key="2">
    <source>
        <dbReference type="Proteomes" id="UP000192223"/>
    </source>
</evidence>
<dbReference type="CDD" id="cd24163">
    <property type="entry name" value="RWDD2_C"/>
    <property type="match status" value="1"/>
</dbReference>
<sequence length="290" mass="33655">MIPNRSSLMTLSKFKENLETQLSEIEMLQSVYCNPGEFRMQDPSATMEAKNFIDNIASDIPPTLDFVINLVISGIKVEVSVNIPHEYPTKKPHIYVRNNKSSKTQHSQLNKNLTDFISELEQGSQCIFAALSWIQDNADKYVDNKPELCGRKSVDTDEKLVRMWLYSHHIYSKTKRREILDQANQLNLKGFCLPGKPGIICIEGPSTECNEWWQTIRNMGWKKLFVKIYEECKEDPKTFCKFDCFEEVVFQTSNLKCQHMDLGEFLKFLEEHKCGHVFKDLFGVDGNYKQ</sequence>
<dbReference type="PANTHER" id="PTHR15955:SF8">
    <property type="entry name" value="RWD DOMAIN-CONTAINING PROTEIN 2B-RELATED"/>
    <property type="match status" value="1"/>
</dbReference>
<gene>
    <name evidence="3 4 5" type="primary">LOC108740189</name>
</gene>
<dbReference type="Gene3D" id="3.10.110.10">
    <property type="entry name" value="Ubiquitin Conjugating Enzyme"/>
    <property type="match status" value="1"/>
</dbReference>
<dbReference type="InterPro" id="IPR016135">
    <property type="entry name" value="UBQ-conjugating_enzyme/RWD"/>
</dbReference>
<proteinExistence type="predicted"/>
<evidence type="ECO:0000259" key="1">
    <source>
        <dbReference type="PROSITE" id="PS50908"/>
    </source>
</evidence>
<dbReference type="PROSITE" id="PS50908">
    <property type="entry name" value="RWD"/>
    <property type="match status" value="1"/>
</dbReference>
<keyword evidence="2" id="KW-1185">Reference proteome</keyword>
<evidence type="ECO:0000313" key="5">
    <source>
        <dbReference type="RefSeq" id="XP_018329913.1"/>
    </source>
</evidence>
<dbReference type="InterPro" id="IPR006575">
    <property type="entry name" value="RWD_dom"/>
</dbReference>
<dbReference type="PIRSF" id="PIRSF038021">
    <property type="entry name" value="UCP038021_RWDD2"/>
    <property type="match status" value="1"/>
</dbReference>
<dbReference type="KEGG" id="apln:108740189"/>
<dbReference type="AlphaFoldDB" id="A0A1W4X1A2"/>
<feature type="domain" description="RWD" evidence="1">
    <location>
        <begin position="23"/>
        <end position="141"/>
    </location>
</feature>
<dbReference type="InterPro" id="IPR010541">
    <property type="entry name" value="Prp3_C"/>
</dbReference>
<organism evidence="2 5">
    <name type="scientific">Agrilus planipennis</name>
    <name type="common">Emerald ash borer</name>
    <name type="synonym">Agrilus marcopoli</name>
    <dbReference type="NCBI Taxonomy" id="224129"/>
    <lineage>
        <taxon>Eukaryota</taxon>
        <taxon>Metazoa</taxon>
        <taxon>Ecdysozoa</taxon>
        <taxon>Arthropoda</taxon>
        <taxon>Hexapoda</taxon>
        <taxon>Insecta</taxon>
        <taxon>Pterygota</taxon>
        <taxon>Neoptera</taxon>
        <taxon>Endopterygota</taxon>
        <taxon>Coleoptera</taxon>
        <taxon>Polyphaga</taxon>
        <taxon>Elateriformia</taxon>
        <taxon>Buprestoidea</taxon>
        <taxon>Buprestidae</taxon>
        <taxon>Agrilinae</taxon>
        <taxon>Agrilus</taxon>
    </lineage>
</organism>
<dbReference type="OrthoDB" id="432412at2759"/>
<dbReference type="GeneID" id="108740189"/>
<dbReference type="InterPro" id="IPR017359">
    <property type="entry name" value="Phi-like"/>
</dbReference>